<proteinExistence type="predicted"/>
<evidence type="ECO:0000256" key="1">
    <source>
        <dbReference type="SAM" id="MobiDB-lite"/>
    </source>
</evidence>
<name>A0ABN8Z8H6_RANTA</name>
<evidence type="ECO:0000313" key="3">
    <source>
        <dbReference type="Proteomes" id="UP001176941"/>
    </source>
</evidence>
<reference evidence="2" key="1">
    <citation type="submission" date="2023-04" db="EMBL/GenBank/DDBJ databases">
        <authorList>
            <consortium name="ELIXIR-Norway"/>
        </authorList>
    </citation>
    <scope>NUCLEOTIDE SEQUENCE [LARGE SCALE GENOMIC DNA]</scope>
</reference>
<organism evidence="2 3">
    <name type="scientific">Rangifer tarandus platyrhynchus</name>
    <name type="common">Svalbard reindeer</name>
    <dbReference type="NCBI Taxonomy" id="3082113"/>
    <lineage>
        <taxon>Eukaryota</taxon>
        <taxon>Metazoa</taxon>
        <taxon>Chordata</taxon>
        <taxon>Craniata</taxon>
        <taxon>Vertebrata</taxon>
        <taxon>Euteleostomi</taxon>
        <taxon>Mammalia</taxon>
        <taxon>Eutheria</taxon>
        <taxon>Laurasiatheria</taxon>
        <taxon>Artiodactyla</taxon>
        <taxon>Ruminantia</taxon>
        <taxon>Pecora</taxon>
        <taxon>Cervidae</taxon>
        <taxon>Odocoileinae</taxon>
        <taxon>Rangifer</taxon>
    </lineage>
</organism>
<dbReference type="EMBL" id="OX459965">
    <property type="protein sequence ID" value="CAI9169107.1"/>
    <property type="molecule type" value="Genomic_DNA"/>
</dbReference>
<sequence length="99" mass="11064">MGCSPPGSSVHGVLQARMPEWVAMPSSRGPSRPRIEPNPGIKPESLYLLHCRWILYPLSHQGSAFVIFISCQLLEKKKNEERKEGGKAENREGGFKDEC</sequence>
<accession>A0ABN8Z8H6</accession>
<gene>
    <name evidence="2" type="ORF">MRATA1EN1_LOCUS18069</name>
</gene>
<protein>
    <submittedName>
        <fullName evidence="2">Uncharacterized protein</fullName>
    </submittedName>
</protein>
<keyword evidence="3" id="KW-1185">Reference proteome</keyword>
<feature type="region of interest" description="Disordered" evidence="1">
    <location>
        <begin position="79"/>
        <end position="99"/>
    </location>
</feature>
<evidence type="ECO:0000313" key="2">
    <source>
        <dbReference type="EMBL" id="CAI9169107.1"/>
    </source>
</evidence>
<dbReference type="Proteomes" id="UP001176941">
    <property type="component" value="Chromosome 29"/>
</dbReference>